<comment type="similarity">
    <text evidence="1">Belongs to the Mg-chelatase subunits D/I family. ComM subfamily.</text>
</comment>
<dbReference type="PRINTS" id="PR01657">
    <property type="entry name" value="MCMFAMILY"/>
</dbReference>
<dbReference type="PANTHER" id="PTHR32039">
    <property type="entry name" value="MAGNESIUM-CHELATASE SUBUNIT CHLI"/>
    <property type="match status" value="1"/>
</dbReference>
<dbReference type="InterPro" id="IPR004482">
    <property type="entry name" value="Mg_chelat-rel"/>
</dbReference>
<dbReference type="InterPro" id="IPR014721">
    <property type="entry name" value="Ribsml_uS5_D2-typ_fold_subgr"/>
</dbReference>
<evidence type="ECO:0000259" key="4">
    <source>
        <dbReference type="SMART" id="SM00382"/>
    </source>
</evidence>
<dbReference type="Pfam" id="PF13541">
    <property type="entry name" value="ChlI"/>
    <property type="match status" value="1"/>
</dbReference>
<keyword evidence="3" id="KW-0067">ATP-binding</keyword>
<evidence type="ECO:0000256" key="3">
    <source>
        <dbReference type="ARBA" id="ARBA00022840"/>
    </source>
</evidence>
<dbReference type="SUPFAM" id="SSF52540">
    <property type="entry name" value="P-loop containing nucleoside triphosphate hydrolases"/>
    <property type="match status" value="1"/>
</dbReference>
<evidence type="ECO:0000313" key="6">
    <source>
        <dbReference type="Proteomes" id="UP000233414"/>
    </source>
</evidence>
<evidence type="ECO:0000256" key="1">
    <source>
        <dbReference type="ARBA" id="ARBA00006354"/>
    </source>
</evidence>
<dbReference type="Proteomes" id="UP000233414">
    <property type="component" value="Unassembled WGS sequence"/>
</dbReference>
<dbReference type="SMART" id="SM00382">
    <property type="entry name" value="AAA"/>
    <property type="match status" value="1"/>
</dbReference>
<comment type="caution">
    <text evidence="5">The sequence shown here is derived from an EMBL/GenBank/DDBJ whole genome shotgun (WGS) entry which is preliminary data.</text>
</comment>
<sequence>MFAKVNSVAIIGLDCVPVEVEVDILGGLPNITTVGLPDAAVKESKERVRSAIKNSGLEFPRGRLTINLAPADIKKEGPAYDLPIAVGIFLASNEIEFEINNSLFIGELALDGRLRHTNGILPMAIFAKQQGIKNLFIPKINIKEANLVKGLNIFPIKDFNQLVRHLTKEEEMIPLISEGAGDFSLEKIEYEVDMAYIKGQEFVKRALEISAAGGHNVLMKGPPGSGKTLLSMAMPSILPLLAQKEALEVTKIYSIVGLLPSDQPLIFKRPFRSPHHSSSAVALVGGGQFPKPGEISLAHRGILFLDELPEFPRNVLESLRQPLEDGIVTISRAQGTLTFPSNFILIASQNPCPCGYQNDPKKNCTCSPIQIERYQKKISGPFLDRIDLHLEVPQVEFKELTSEKVAESSDEIRKRVQKARDIQSQRFKKHKIFTNSEMRNKEVKEFCKIDEESLELLRLAIERMHLSTRSFYRIFKIARTIADLAESKSIQKNHIAEALQYRGK</sequence>
<feature type="domain" description="AAA+ ATPase" evidence="4">
    <location>
        <begin position="213"/>
        <end position="396"/>
    </location>
</feature>
<dbReference type="InterPro" id="IPR027417">
    <property type="entry name" value="P-loop_NTPase"/>
</dbReference>
<dbReference type="GO" id="GO:0003677">
    <property type="term" value="F:DNA binding"/>
    <property type="evidence" value="ECO:0007669"/>
    <property type="project" value="InterPro"/>
</dbReference>
<dbReference type="Pfam" id="PF01078">
    <property type="entry name" value="Mg_chelatase"/>
    <property type="match status" value="1"/>
</dbReference>
<dbReference type="Gene3D" id="3.30.230.10">
    <property type="match status" value="1"/>
</dbReference>
<reference evidence="5 6" key="1">
    <citation type="journal article" date="2017" name="ISME J.">
        <title>Potential for microbial H2 and metal transformations associated with novel bacteria and archaea in deep terrestrial subsurface sediments.</title>
        <authorList>
            <person name="Hernsdorf A.W."/>
            <person name="Amano Y."/>
            <person name="Miyakawa K."/>
            <person name="Ise K."/>
            <person name="Suzuki Y."/>
            <person name="Anantharaman K."/>
            <person name="Probst A."/>
            <person name="Burstein D."/>
            <person name="Thomas B.C."/>
            <person name="Banfield J.F."/>
        </authorList>
    </citation>
    <scope>NUCLEOTIDE SEQUENCE [LARGE SCALE GENOMIC DNA]</scope>
    <source>
        <strain evidence="5">HGW-Kuenenbacteria-1</strain>
    </source>
</reference>
<dbReference type="PANTHER" id="PTHR32039:SF7">
    <property type="entry name" value="COMPETENCE PROTEIN COMM"/>
    <property type="match status" value="1"/>
</dbReference>
<dbReference type="InterPro" id="IPR001208">
    <property type="entry name" value="MCM_dom"/>
</dbReference>
<proteinExistence type="inferred from homology"/>
<dbReference type="GO" id="GO:0005524">
    <property type="term" value="F:ATP binding"/>
    <property type="evidence" value="ECO:0007669"/>
    <property type="project" value="UniProtKB-KW"/>
</dbReference>
<keyword evidence="2" id="KW-0547">Nucleotide-binding</keyword>
<dbReference type="SUPFAM" id="SSF54211">
    <property type="entry name" value="Ribosomal protein S5 domain 2-like"/>
    <property type="match status" value="1"/>
</dbReference>
<dbReference type="Pfam" id="PF13335">
    <property type="entry name" value="Mg_chelatase_C"/>
    <property type="match status" value="1"/>
</dbReference>
<organism evidence="5 6">
    <name type="scientific">Candidatus Kuenenbacteria bacterium HGW-Kuenenbacteria-1</name>
    <dbReference type="NCBI Taxonomy" id="2013812"/>
    <lineage>
        <taxon>Bacteria</taxon>
        <taxon>Candidatus Kueneniibacteriota</taxon>
    </lineage>
</organism>
<evidence type="ECO:0000256" key="2">
    <source>
        <dbReference type="ARBA" id="ARBA00022741"/>
    </source>
</evidence>
<dbReference type="InterPro" id="IPR000523">
    <property type="entry name" value="Mg_chelatse_chII-like_cat_dom"/>
</dbReference>
<protein>
    <submittedName>
        <fullName evidence="5">Magnesium chelatase</fullName>
    </submittedName>
</protein>
<accession>A0A2N1UMS6</accession>
<name>A0A2N1UMS6_9BACT</name>
<dbReference type="InterPro" id="IPR003593">
    <property type="entry name" value="AAA+_ATPase"/>
</dbReference>
<dbReference type="EMBL" id="PGYQ01000019">
    <property type="protein sequence ID" value="PKL72058.1"/>
    <property type="molecule type" value="Genomic_DNA"/>
</dbReference>
<dbReference type="NCBIfam" id="TIGR00368">
    <property type="entry name" value="YifB family Mg chelatase-like AAA ATPase"/>
    <property type="match status" value="1"/>
</dbReference>
<gene>
    <name evidence="5" type="ORF">CVV26_03205</name>
</gene>
<dbReference type="InterPro" id="IPR025158">
    <property type="entry name" value="Mg_chelat-rel_C"/>
</dbReference>
<dbReference type="AlphaFoldDB" id="A0A2N1UMS6"/>
<dbReference type="InterPro" id="IPR045006">
    <property type="entry name" value="CHLI-like"/>
</dbReference>
<dbReference type="InterPro" id="IPR020568">
    <property type="entry name" value="Ribosomal_Su5_D2-typ_SF"/>
</dbReference>
<evidence type="ECO:0000313" key="5">
    <source>
        <dbReference type="EMBL" id="PKL72058.1"/>
    </source>
</evidence>
<dbReference type="Gene3D" id="3.40.50.300">
    <property type="entry name" value="P-loop containing nucleotide triphosphate hydrolases"/>
    <property type="match status" value="1"/>
</dbReference>